<evidence type="ECO:0000313" key="3">
    <source>
        <dbReference type="EMBL" id="KAF6378691.1"/>
    </source>
</evidence>
<evidence type="ECO:0000256" key="2">
    <source>
        <dbReference type="SAM" id="SignalP"/>
    </source>
</evidence>
<sequence>MGRKLRFWLRNHLCSLSLFLSLPPPPNERPQGTRKSDRHSVAGPLRPRTGPGTAFPRPGHPLDLAQGYLPDLPCCSCPSPSRCLHIMVSSYSHLPSQWPPGLAKGRYDHCEGKGLRGGGCRKVGRKGPEEFGQ</sequence>
<evidence type="ECO:0000256" key="1">
    <source>
        <dbReference type="SAM" id="MobiDB-lite"/>
    </source>
</evidence>
<evidence type="ECO:0000313" key="4">
    <source>
        <dbReference type="Proteomes" id="UP000527355"/>
    </source>
</evidence>
<proteinExistence type="predicted"/>
<comment type="caution">
    <text evidence="3">The sequence shown here is derived from an EMBL/GenBank/DDBJ whole genome shotgun (WGS) entry which is preliminary data.</text>
</comment>
<accession>A0A7J7ZX47</accession>
<feature type="signal peptide" evidence="2">
    <location>
        <begin position="1"/>
        <end position="21"/>
    </location>
</feature>
<feature type="chain" id="PRO_5029794192" evidence="2">
    <location>
        <begin position="22"/>
        <end position="133"/>
    </location>
</feature>
<dbReference type="AlphaFoldDB" id="A0A7J7ZX47"/>
<keyword evidence="2" id="KW-0732">Signal</keyword>
<reference evidence="3 4" key="1">
    <citation type="journal article" date="2020" name="Nature">
        <title>Six reference-quality genomes reveal evolution of bat adaptations.</title>
        <authorList>
            <person name="Jebb D."/>
            <person name="Huang Z."/>
            <person name="Pippel M."/>
            <person name="Hughes G.M."/>
            <person name="Lavrichenko K."/>
            <person name="Devanna P."/>
            <person name="Winkler S."/>
            <person name="Jermiin L.S."/>
            <person name="Skirmuntt E.C."/>
            <person name="Katzourakis A."/>
            <person name="Burkitt-Gray L."/>
            <person name="Ray D.A."/>
            <person name="Sullivan K.A.M."/>
            <person name="Roscito J.G."/>
            <person name="Kirilenko B.M."/>
            <person name="Davalos L.M."/>
            <person name="Corthals A.P."/>
            <person name="Power M.L."/>
            <person name="Jones G."/>
            <person name="Ransome R.D."/>
            <person name="Dechmann D.K.N."/>
            <person name="Locatelli A.G."/>
            <person name="Puechmaille S.J."/>
            <person name="Fedrigo O."/>
            <person name="Jarvis E.D."/>
            <person name="Hiller M."/>
            <person name="Vernes S.C."/>
            <person name="Myers E.W."/>
            <person name="Teeling E.C."/>
        </authorList>
    </citation>
    <scope>NUCLEOTIDE SEQUENCE [LARGE SCALE GENOMIC DNA]</scope>
    <source>
        <strain evidence="3">MMyoMyo1</strain>
        <tissue evidence="3">Flight muscle</tissue>
    </source>
</reference>
<dbReference type="EMBL" id="JABWUV010000002">
    <property type="protein sequence ID" value="KAF6378691.1"/>
    <property type="molecule type" value="Genomic_DNA"/>
</dbReference>
<feature type="region of interest" description="Disordered" evidence="1">
    <location>
        <begin position="24"/>
        <end position="59"/>
    </location>
</feature>
<organism evidence="3 4">
    <name type="scientific">Myotis myotis</name>
    <name type="common">Greater mouse-eared bat</name>
    <name type="synonym">Vespertilio myotis</name>
    <dbReference type="NCBI Taxonomy" id="51298"/>
    <lineage>
        <taxon>Eukaryota</taxon>
        <taxon>Metazoa</taxon>
        <taxon>Chordata</taxon>
        <taxon>Craniata</taxon>
        <taxon>Vertebrata</taxon>
        <taxon>Euteleostomi</taxon>
        <taxon>Mammalia</taxon>
        <taxon>Eutheria</taxon>
        <taxon>Laurasiatheria</taxon>
        <taxon>Chiroptera</taxon>
        <taxon>Yangochiroptera</taxon>
        <taxon>Vespertilionidae</taxon>
        <taxon>Myotis</taxon>
    </lineage>
</organism>
<name>A0A7J7ZX47_MYOMY</name>
<gene>
    <name evidence="3" type="ORF">mMyoMyo1_009619</name>
</gene>
<keyword evidence="4" id="KW-1185">Reference proteome</keyword>
<dbReference type="Proteomes" id="UP000527355">
    <property type="component" value="Unassembled WGS sequence"/>
</dbReference>
<protein>
    <submittedName>
        <fullName evidence="3">Uncharacterized protein</fullName>
    </submittedName>
</protein>